<reference evidence="1 2" key="1">
    <citation type="submission" date="2015-08" db="EMBL/GenBank/DDBJ databases">
        <title>The genome of the Asian arowana (Scleropages formosus).</title>
        <authorList>
            <person name="Tan M.H."/>
            <person name="Gan H.M."/>
            <person name="Croft L.J."/>
            <person name="Austin C.M."/>
        </authorList>
    </citation>
    <scope>NUCLEOTIDE SEQUENCE [LARGE SCALE GENOMIC DNA]</scope>
    <source>
        <strain evidence="1">Aro1</strain>
    </source>
</reference>
<name>A0A0N8K241_SCLFO</name>
<dbReference type="AlphaFoldDB" id="A0A0N8K241"/>
<gene>
    <name evidence="1" type="ORF">Z043_103955</name>
</gene>
<evidence type="ECO:0000313" key="1">
    <source>
        <dbReference type="EMBL" id="KPP76681.1"/>
    </source>
</evidence>
<proteinExistence type="predicted"/>
<organism evidence="1 2">
    <name type="scientific">Scleropages formosus</name>
    <name type="common">Asian bonytongue</name>
    <name type="synonym">Osteoglossum formosum</name>
    <dbReference type="NCBI Taxonomy" id="113540"/>
    <lineage>
        <taxon>Eukaryota</taxon>
        <taxon>Metazoa</taxon>
        <taxon>Chordata</taxon>
        <taxon>Craniata</taxon>
        <taxon>Vertebrata</taxon>
        <taxon>Euteleostomi</taxon>
        <taxon>Actinopterygii</taxon>
        <taxon>Neopterygii</taxon>
        <taxon>Teleostei</taxon>
        <taxon>Osteoglossocephala</taxon>
        <taxon>Osteoglossomorpha</taxon>
        <taxon>Osteoglossiformes</taxon>
        <taxon>Osteoglossidae</taxon>
        <taxon>Scleropages</taxon>
    </lineage>
</organism>
<dbReference type="EMBL" id="JARO02001030">
    <property type="protein sequence ID" value="KPP76681.1"/>
    <property type="molecule type" value="Genomic_DNA"/>
</dbReference>
<accession>A0A0N8K241</accession>
<dbReference type="Proteomes" id="UP000034805">
    <property type="component" value="Unassembled WGS sequence"/>
</dbReference>
<sequence length="83" mass="9173">MRSRCAAQFWVRSSSREDERRAGGETAAVGPVTFLQRGWRRQAPSSTTSSCTTSSSASLRFRRVLCLNASCRYTPTDLNLTAP</sequence>
<comment type="caution">
    <text evidence="1">The sequence shown here is derived from an EMBL/GenBank/DDBJ whole genome shotgun (WGS) entry which is preliminary data.</text>
</comment>
<evidence type="ECO:0000313" key="2">
    <source>
        <dbReference type="Proteomes" id="UP000034805"/>
    </source>
</evidence>
<protein>
    <submittedName>
        <fullName evidence="1">Uncharacterized protein</fullName>
    </submittedName>
</protein>